<accession>A0A6J7U4G1</accession>
<dbReference type="AlphaFoldDB" id="A0A6J7U4G1"/>
<keyword evidence="5 10" id="KW-0812">Transmembrane</keyword>
<comment type="subcellular location">
    <subcellularLocation>
        <location evidence="1">Cell membrane</location>
        <topology evidence="1">Multi-pass membrane protein</topology>
    </subcellularLocation>
</comment>
<dbReference type="NCBIfam" id="TIGR00966">
    <property type="entry name" value="transloc_SecF"/>
    <property type="match status" value="1"/>
</dbReference>
<keyword evidence="7 10" id="KW-1133">Transmembrane helix</keyword>
<evidence type="ECO:0000256" key="7">
    <source>
        <dbReference type="ARBA" id="ARBA00022989"/>
    </source>
</evidence>
<dbReference type="PRINTS" id="PR01755">
    <property type="entry name" value="SECFTRNLCASE"/>
</dbReference>
<dbReference type="Pfam" id="PF07549">
    <property type="entry name" value="Sec_GG"/>
    <property type="match status" value="1"/>
</dbReference>
<feature type="transmembrane region" description="Helical" evidence="10">
    <location>
        <begin position="258"/>
        <end position="277"/>
    </location>
</feature>
<evidence type="ECO:0000256" key="8">
    <source>
        <dbReference type="ARBA" id="ARBA00023010"/>
    </source>
</evidence>
<keyword evidence="3" id="KW-0813">Transport</keyword>
<dbReference type="PANTHER" id="PTHR30081">
    <property type="entry name" value="PROTEIN-EXPORT MEMBRANE PROTEIN SEC"/>
    <property type="match status" value="1"/>
</dbReference>
<evidence type="ECO:0000256" key="3">
    <source>
        <dbReference type="ARBA" id="ARBA00022448"/>
    </source>
</evidence>
<feature type="transmembrane region" description="Helical" evidence="10">
    <location>
        <begin position="283"/>
        <end position="309"/>
    </location>
</feature>
<gene>
    <name evidence="12" type="ORF">UFOPK4345_00196</name>
</gene>
<evidence type="ECO:0000256" key="10">
    <source>
        <dbReference type="SAM" id="Phobius"/>
    </source>
</evidence>
<keyword evidence="6" id="KW-0653">Protein transport</keyword>
<dbReference type="GO" id="GO:0015450">
    <property type="term" value="F:protein-transporting ATPase activity"/>
    <property type="evidence" value="ECO:0007669"/>
    <property type="project" value="InterPro"/>
</dbReference>
<evidence type="ECO:0000259" key="11">
    <source>
        <dbReference type="Pfam" id="PF02355"/>
    </source>
</evidence>
<dbReference type="Gene3D" id="1.20.1640.10">
    <property type="entry name" value="Multidrug efflux transporter AcrB transmembrane domain"/>
    <property type="match status" value="1"/>
</dbReference>
<dbReference type="InterPro" id="IPR022813">
    <property type="entry name" value="SecD/SecF_arch_bac"/>
</dbReference>
<feature type="domain" description="Protein export membrane protein SecD/SecF C-terminal" evidence="11">
    <location>
        <begin position="118"/>
        <end position="310"/>
    </location>
</feature>
<feature type="transmembrane region" description="Helical" evidence="10">
    <location>
        <begin position="149"/>
        <end position="166"/>
    </location>
</feature>
<name>A0A6J7U4G1_9ZZZZ</name>
<dbReference type="NCBIfam" id="TIGR00916">
    <property type="entry name" value="2A0604s01"/>
    <property type="match status" value="1"/>
</dbReference>
<keyword evidence="4" id="KW-1003">Cell membrane</keyword>
<dbReference type="SUPFAM" id="SSF82866">
    <property type="entry name" value="Multidrug efflux transporter AcrB transmembrane domain"/>
    <property type="match status" value="1"/>
</dbReference>
<protein>
    <recommendedName>
        <fullName evidence="2">Protein translocase subunit SecF</fullName>
    </recommendedName>
</protein>
<keyword evidence="9 10" id="KW-0472">Membrane</keyword>
<dbReference type="InterPro" id="IPR048634">
    <property type="entry name" value="SecD_SecF_C"/>
</dbReference>
<evidence type="ECO:0000256" key="1">
    <source>
        <dbReference type="ARBA" id="ARBA00004651"/>
    </source>
</evidence>
<dbReference type="EMBL" id="CAFBQV010000015">
    <property type="protein sequence ID" value="CAB5059627.1"/>
    <property type="molecule type" value="Genomic_DNA"/>
</dbReference>
<evidence type="ECO:0000256" key="2">
    <source>
        <dbReference type="ARBA" id="ARBA00015792"/>
    </source>
</evidence>
<keyword evidence="8" id="KW-0811">Translocation</keyword>
<dbReference type="PANTHER" id="PTHR30081:SF8">
    <property type="entry name" value="PROTEIN TRANSLOCASE SUBUNIT SECF"/>
    <property type="match status" value="1"/>
</dbReference>
<feature type="transmembrane region" description="Helical" evidence="10">
    <location>
        <begin position="173"/>
        <end position="194"/>
    </location>
</feature>
<evidence type="ECO:0000256" key="5">
    <source>
        <dbReference type="ARBA" id="ARBA00022692"/>
    </source>
</evidence>
<proteinExistence type="inferred from homology"/>
<sequence length="388" mass="41783">MKSRFAGLGRLYRGETTFDFIGRRMIGFAVSLVIVVAGAGSLLIQGLELGIDFRGGVAWEVPSNSTTGELTNEDARAVLDANNIESTSAKIQFLTGTELQIMRVQVGDQTEQTRLAVQKSFADLAKVPVEEVSVASVSSSWGRSITEKALRALIVFFIVVSLYISWRLEWKMALTAIIAMAHDVVISVGVYSLLGFEVTPATVIAFLTILGFSLYDTVVVFDRVLENSKKFAASRQSFANIANISTNEVLARSLNTTLASALPVVSLLVVGSFILGAKSLEDFAVALLVGMLAGTYSSIFVAVPLLDIFKQNEPKYKPLKGQIAVGAAMSELMGHGDIARLAVTKSSRSSSSVATETSSVSNEELIAQAEQRATSVLTHPPRPRKKRR</sequence>
<dbReference type="InterPro" id="IPR022645">
    <property type="entry name" value="SecD/SecF_bac"/>
</dbReference>
<organism evidence="12">
    <name type="scientific">freshwater metagenome</name>
    <dbReference type="NCBI Taxonomy" id="449393"/>
    <lineage>
        <taxon>unclassified sequences</taxon>
        <taxon>metagenomes</taxon>
        <taxon>ecological metagenomes</taxon>
    </lineage>
</organism>
<dbReference type="Pfam" id="PF02355">
    <property type="entry name" value="SecD_SecF_C"/>
    <property type="match status" value="1"/>
</dbReference>
<dbReference type="GO" id="GO:0006886">
    <property type="term" value="P:intracellular protein transport"/>
    <property type="evidence" value="ECO:0007669"/>
    <property type="project" value="InterPro"/>
</dbReference>
<reference evidence="12" key="1">
    <citation type="submission" date="2020-05" db="EMBL/GenBank/DDBJ databases">
        <authorList>
            <person name="Chiriac C."/>
            <person name="Salcher M."/>
            <person name="Ghai R."/>
            <person name="Kavagutti S V."/>
        </authorList>
    </citation>
    <scope>NUCLEOTIDE SEQUENCE</scope>
</reference>
<evidence type="ECO:0000313" key="12">
    <source>
        <dbReference type="EMBL" id="CAB5059627.1"/>
    </source>
</evidence>
<dbReference type="GO" id="GO:0005886">
    <property type="term" value="C:plasma membrane"/>
    <property type="evidence" value="ECO:0007669"/>
    <property type="project" value="UniProtKB-SubCell"/>
</dbReference>
<dbReference type="InterPro" id="IPR022646">
    <property type="entry name" value="SecD/SecF_CS"/>
</dbReference>
<evidence type="ECO:0000256" key="6">
    <source>
        <dbReference type="ARBA" id="ARBA00022927"/>
    </source>
</evidence>
<dbReference type="InterPro" id="IPR005665">
    <property type="entry name" value="SecF_bac"/>
</dbReference>
<feature type="transmembrane region" description="Helical" evidence="10">
    <location>
        <begin position="21"/>
        <end position="44"/>
    </location>
</feature>
<dbReference type="HAMAP" id="MF_01464_B">
    <property type="entry name" value="SecF_B"/>
    <property type="match status" value="1"/>
</dbReference>
<evidence type="ECO:0000256" key="4">
    <source>
        <dbReference type="ARBA" id="ARBA00022475"/>
    </source>
</evidence>
<evidence type="ECO:0000256" key="9">
    <source>
        <dbReference type="ARBA" id="ARBA00023136"/>
    </source>
</evidence>
<feature type="transmembrane region" description="Helical" evidence="10">
    <location>
        <begin position="200"/>
        <end position="221"/>
    </location>
</feature>
<dbReference type="InterPro" id="IPR055344">
    <property type="entry name" value="SecD_SecF_C_bact"/>
</dbReference>